<organism evidence="1 2">
    <name type="scientific">Brumimicrobium aurantiacum</name>
    <dbReference type="NCBI Taxonomy" id="1737063"/>
    <lineage>
        <taxon>Bacteria</taxon>
        <taxon>Pseudomonadati</taxon>
        <taxon>Bacteroidota</taxon>
        <taxon>Flavobacteriia</taxon>
        <taxon>Flavobacteriales</taxon>
        <taxon>Crocinitomicaceae</taxon>
        <taxon>Brumimicrobium</taxon>
    </lineage>
</organism>
<comment type="caution">
    <text evidence="1">The sequence shown here is derived from an EMBL/GenBank/DDBJ whole genome shotgun (WGS) entry which is preliminary data.</text>
</comment>
<dbReference type="PROSITE" id="PS51257">
    <property type="entry name" value="PROKAR_LIPOPROTEIN"/>
    <property type="match status" value="1"/>
</dbReference>
<reference evidence="1 2" key="1">
    <citation type="submission" date="2018-08" db="EMBL/GenBank/DDBJ databases">
        <title>The draft genome squence of Brumimicrobium sp. N62.</title>
        <authorList>
            <person name="Du Z.-J."/>
            <person name="Luo H.-R."/>
        </authorList>
    </citation>
    <scope>NUCLEOTIDE SEQUENCE [LARGE SCALE GENOMIC DNA]</scope>
    <source>
        <strain evidence="1 2">N62</strain>
    </source>
</reference>
<sequence length="80" mass="9344">MLNSVIKKIIGITILSFVFTSCDDPELDALMTDYCECISASRYQTDKHIECIEIMDTIQEKYKDQPRRLLEVIEKTDDCY</sequence>
<keyword evidence="2" id="KW-1185">Reference proteome</keyword>
<name>A0A3E1EVJ2_9FLAO</name>
<dbReference type="OrthoDB" id="1467774at2"/>
<accession>A0A3E1EVJ2</accession>
<gene>
    <name evidence="1" type="ORF">DXU93_12535</name>
</gene>
<protein>
    <recommendedName>
        <fullName evidence="3">Lipoprotein</fullName>
    </recommendedName>
</protein>
<evidence type="ECO:0000313" key="2">
    <source>
        <dbReference type="Proteomes" id="UP000257127"/>
    </source>
</evidence>
<dbReference type="RefSeq" id="WP_116881645.1">
    <property type="nucleotide sequence ID" value="NZ_QURB01000008.1"/>
</dbReference>
<dbReference type="AlphaFoldDB" id="A0A3E1EVJ2"/>
<dbReference type="EMBL" id="QURB01000008">
    <property type="protein sequence ID" value="RFC53586.1"/>
    <property type="molecule type" value="Genomic_DNA"/>
</dbReference>
<evidence type="ECO:0000313" key="1">
    <source>
        <dbReference type="EMBL" id="RFC53586.1"/>
    </source>
</evidence>
<dbReference type="Proteomes" id="UP000257127">
    <property type="component" value="Unassembled WGS sequence"/>
</dbReference>
<proteinExistence type="predicted"/>
<evidence type="ECO:0008006" key="3">
    <source>
        <dbReference type="Google" id="ProtNLM"/>
    </source>
</evidence>